<evidence type="ECO:0000256" key="1">
    <source>
        <dbReference type="SAM" id="Phobius"/>
    </source>
</evidence>
<evidence type="ECO:0000313" key="4">
    <source>
        <dbReference type="EMBL" id="WDI03623.1"/>
    </source>
</evidence>
<feature type="transmembrane region" description="Helical" evidence="1">
    <location>
        <begin position="12"/>
        <end position="34"/>
    </location>
</feature>
<accession>A0AAX3N286</accession>
<evidence type="ECO:0000313" key="5">
    <source>
        <dbReference type="Proteomes" id="UP001220962"/>
    </source>
</evidence>
<keyword evidence="1" id="KW-1133">Transmembrane helix</keyword>
<feature type="transmembrane region" description="Helical" evidence="1">
    <location>
        <begin position="148"/>
        <end position="170"/>
    </location>
</feature>
<keyword evidence="1" id="KW-0812">Transmembrane</keyword>
<feature type="domain" description="VanZ-like" evidence="2">
    <location>
        <begin position="17"/>
        <end position="135"/>
    </location>
</feature>
<feature type="transmembrane region" description="Helical" evidence="1">
    <location>
        <begin position="65"/>
        <end position="82"/>
    </location>
</feature>
<dbReference type="PANTHER" id="PTHR36834:SF2">
    <property type="entry name" value="MEMBRANE PROTEIN"/>
    <property type="match status" value="1"/>
</dbReference>
<dbReference type="InterPro" id="IPR006976">
    <property type="entry name" value="VanZ-like"/>
</dbReference>
<reference evidence="3 6" key="1">
    <citation type="submission" date="2023-02" db="EMBL/GenBank/DDBJ databases">
        <title>Pathogen: clinical or host-associated sample.</title>
        <authorList>
            <person name="Hergert J."/>
            <person name="Casey R."/>
            <person name="Wagner J."/>
            <person name="Young E.L."/>
            <person name="Oakeson K.F."/>
        </authorList>
    </citation>
    <scope>NUCLEOTIDE SEQUENCE</scope>
    <source>
        <strain evidence="4 6">2022CK-00829</strain>
        <strain evidence="3">2022CK-00830</strain>
    </source>
</reference>
<name>A0AAX3N286_9BACL</name>
<dbReference type="Proteomes" id="UP001220962">
    <property type="component" value="Chromosome"/>
</dbReference>
<evidence type="ECO:0000313" key="3">
    <source>
        <dbReference type="EMBL" id="WDH83973.1"/>
    </source>
</evidence>
<dbReference type="InterPro" id="IPR053150">
    <property type="entry name" value="Teicoplanin_resist-assoc"/>
</dbReference>
<keyword evidence="1" id="KW-0472">Membrane</keyword>
<evidence type="ECO:0000259" key="2">
    <source>
        <dbReference type="Pfam" id="PF04892"/>
    </source>
</evidence>
<proteinExistence type="predicted"/>
<feature type="transmembrane region" description="Helical" evidence="1">
    <location>
        <begin position="118"/>
        <end position="136"/>
    </location>
</feature>
<feature type="transmembrane region" description="Helical" evidence="1">
    <location>
        <begin position="94"/>
        <end position="112"/>
    </location>
</feature>
<dbReference type="RefSeq" id="WP_047912029.1">
    <property type="nucleotide sequence ID" value="NZ_CP118101.1"/>
</dbReference>
<dbReference type="EMBL" id="CP118101">
    <property type="protein sequence ID" value="WDH83973.1"/>
    <property type="molecule type" value="Genomic_DNA"/>
</dbReference>
<protein>
    <submittedName>
        <fullName evidence="3">VanZ family protein</fullName>
    </submittedName>
</protein>
<sequence>MKTTQRERDTKLTWLLFAVYILLLTWIIVFKMAFSAQDLPEIRNINLIPFGESVIVNNELDIQELLYNMIAFVPVGIYLSMLTKWSFLKRAATIAAISLVYELLQYLFAIGASDITDLINNTLGGVIGIGLYHLLLKLVRTKFRADKIINILAAVGTIGLILFMSLILIVNGF</sequence>
<organism evidence="3 5">
    <name type="scientific">Paenibacillus urinalis</name>
    <dbReference type="NCBI Taxonomy" id="521520"/>
    <lineage>
        <taxon>Bacteria</taxon>
        <taxon>Bacillati</taxon>
        <taxon>Bacillota</taxon>
        <taxon>Bacilli</taxon>
        <taxon>Bacillales</taxon>
        <taxon>Paenibacillaceae</taxon>
        <taxon>Paenibacillus</taxon>
    </lineage>
</organism>
<dbReference type="PANTHER" id="PTHR36834">
    <property type="entry name" value="MEMBRANE PROTEIN-RELATED"/>
    <property type="match status" value="1"/>
</dbReference>
<dbReference type="EMBL" id="CP118108">
    <property type="protein sequence ID" value="WDI03623.1"/>
    <property type="molecule type" value="Genomic_DNA"/>
</dbReference>
<dbReference type="Pfam" id="PF04892">
    <property type="entry name" value="VanZ"/>
    <property type="match status" value="1"/>
</dbReference>
<evidence type="ECO:0000313" key="6">
    <source>
        <dbReference type="Proteomes" id="UP001221519"/>
    </source>
</evidence>
<dbReference type="AlphaFoldDB" id="A0AAX3N286"/>
<keyword evidence="6" id="KW-1185">Reference proteome</keyword>
<dbReference type="Proteomes" id="UP001221519">
    <property type="component" value="Chromosome"/>
</dbReference>
<gene>
    <name evidence="3" type="ORF">PUW23_07100</name>
    <name evidence="4" type="ORF">PUW25_06620</name>
</gene>